<dbReference type="PANTHER" id="PTHR10788:SF113">
    <property type="entry name" value="TREHALOSE 6-PHOSPHATE PHOSPHATASE"/>
    <property type="match status" value="1"/>
</dbReference>
<reference evidence="3" key="1">
    <citation type="submission" date="2023-12" db="EMBL/GenBank/DDBJ databases">
        <title>Genome assembly of Anisodus tanguticus.</title>
        <authorList>
            <person name="Wang Y.-J."/>
        </authorList>
    </citation>
    <scope>NUCLEOTIDE SEQUENCE</scope>
    <source>
        <strain evidence="3">KB-2021</strain>
        <tissue evidence="3">Leaf</tissue>
    </source>
</reference>
<dbReference type="EMBL" id="JAVYJV010000006">
    <property type="protein sequence ID" value="KAK4369034.1"/>
    <property type="molecule type" value="Genomic_DNA"/>
</dbReference>
<proteinExistence type="inferred from homology"/>
<dbReference type="FunFam" id="3.30.70.1020:FF:000002">
    <property type="entry name" value="Trehalose-6-phosphate synthase 2"/>
    <property type="match status" value="1"/>
</dbReference>
<dbReference type="InterPro" id="IPR036412">
    <property type="entry name" value="HAD-like_sf"/>
</dbReference>
<dbReference type="InterPro" id="IPR023214">
    <property type="entry name" value="HAD_sf"/>
</dbReference>
<comment type="similarity">
    <text evidence="2">In the C-terminal section; belongs to the trehalose phosphatase family.</text>
</comment>
<dbReference type="InterPro" id="IPR003337">
    <property type="entry name" value="Trehalose_PPase"/>
</dbReference>
<dbReference type="InterPro" id="IPR001830">
    <property type="entry name" value="Glyco_trans_20"/>
</dbReference>
<dbReference type="Gene3D" id="3.30.70.1020">
    <property type="entry name" value="Trehalose-6-phosphate phosphatase related protein, domain 2"/>
    <property type="match status" value="1"/>
</dbReference>
<organism evidence="3 4">
    <name type="scientific">Anisodus tanguticus</name>
    <dbReference type="NCBI Taxonomy" id="243964"/>
    <lineage>
        <taxon>Eukaryota</taxon>
        <taxon>Viridiplantae</taxon>
        <taxon>Streptophyta</taxon>
        <taxon>Embryophyta</taxon>
        <taxon>Tracheophyta</taxon>
        <taxon>Spermatophyta</taxon>
        <taxon>Magnoliopsida</taxon>
        <taxon>eudicotyledons</taxon>
        <taxon>Gunneridae</taxon>
        <taxon>Pentapetalae</taxon>
        <taxon>asterids</taxon>
        <taxon>lamiids</taxon>
        <taxon>Solanales</taxon>
        <taxon>Solanaceae</taxon>
        <taxon>Solanoideae</taxon>
        <taxon>Hyoscyameae</taxon>
        <taxon>Anisodus</taxon>
    </lineage>
</organism>
<dbReference type="Proteomes" id="UP001291623">
    <property type="component" value="Unassembled WGS sequence"/>
</dbReference>
<evidence type="ECO:0000313" key="4">
    <source>
        <dbReference type="Proteomes" id="UP001291623"/>
    </source>
</evidence>
<dbReference type="PANTHER" id="PTHR10788">
    <property type="entry name" value="TREHALOSE-6-PHOSPHATE SYNTHASE"/>
    <property type="match status" value="1"/>
</dbReference>
<dbReference type="Pfam" id="PF02358">
    <property type="entry name" value="Trehalose_PPase"/>
    <property type="match status" value="1"/>
</dbReference>
<dbReference type="SUPFAM" id="SSF56784">
    <property type="entry name" value="HAD-like"/>
    <property type="match status" value="1"/>
</dbReference>
<comment type="caution">
    <text evidence="3">The sequence shown here is derived from an EMBL/GenBank/DDBJ whole genome shotgun (WGS) entry which is preliminary data.</text>
</comment>
<evidence type="ECO:0000256" key="1">
    <source>
        <dbReference type="ARBA" id="ARBA00005409"/>
    </source>
</evidence>
<evidence type="ECO:0000313" key="3">
    <source>
        <dbReference type="EMBL" id="KAK4369034.1"/>
    </source>
</evidence>
<accession>A0AAE1SGE4</accession>
<dbReference type="AlphaFoldDB" id="A0AAE1SGE4"/>
<dbReference type="Gene3D" id="3.40.50.1000">
    <property type="entry name" value="HAD superfamily/HAD-like"/>
    <property type="match status" value="1"/>
</dbReference>
<gene>
    <name evidence="3" type="ORF">RND71_012826</name>
</gene>
<comment type="similarity">
    <text evidence="1">In the N-terminal section; belongs to the glycosyltransferase 20 family.</text>
</comment>
<dbReference type="FunFam" id="3.40.50.1000:FF:000054">
    <property type="entry name" value="alpha,alpha-trehalose-phosphate synthase [UDP-forming] 6"/>
    <property type="match status" value="1"/>
</dbReference>
<name>A0AAE1SGE4_9SOLA</name>
<evidence type="ECO:0008006" key="5">
    <source>
        <dbReference type="Google" id="ProtNLM"/>
    </source>
</evidence>
<sequence length="157" mass="17630">MIPQNSIIKSPSAEVISILNKISGDPNNTTFIVSGRGRESLTKWFSPCRKLGLAAEHGYFLRWEREQEWEVCSQSSDFGWMHLAEPVMQSYTDATDGSCIERKESAIVWQYRGADSGFGFSQAKEMLDHLECVLANEPVSVKNGQHIVEVKPQARGH</sequence>
<protein>
    <recommendedName>
        <fullName evidence="5">Trehalose 6-phosphate phosphatase</fullName>
    </recommendedName>
</protein>
<keyword evidence="4" id="KW-1185">Reference proteome</keyword>
<evidence type="ECO:0000256" key="2">
    <source>
        <dbReference type="ARBA" id="ARBA00006330"/>
    </source>
</evidence>
<dbReference type="GO" id="GO:0005829">
    <property type="term" value="C:cytosol"/>
    <property type="evidence" value="ECO:0007669"/>
    <property type="project" value="TreeGrafter"/>
</dbReference>
<dbReference type="GO" id="GO:0005992">
    <property type="term" value="P:trehalose biosynthetic process"/>
    <property type="evidence" value="ECO:0007669"/>
    <property type="project" value="InterPro"/>
</dbReference>
<dbReference type="GO" id="GO:0004805">
    <property type="term" value="F:trehalose-phosphatase activity"/>
    <property type="evidence" value="ECO:0007669"/>
    <property type="project" value="TreeGrafter"/>
</dbReference>